<dbReference type="FunFam" id="3.30.2410.10:FF:000004">
    <property type="entry name" value="E3 ubiquitin-protein ligase HUWE1, variant"/>
    <property type="match status" value="1"/>
</dbReference>
<dbReference type="SUPFAM" id="SSF48371">
    <property type="entry name" value="ARM repeat"/>
    <property type="match status" value="1"/>
</dbReference>
<evidence type="ECO:0000256" key="3">
    <source>
        <dbReference type="ARBA" id="ARBA00004906"/>
    </source>
</evidence>
<keyword evidence="7" id="KW-0539">Nucleus</keyword>
<keyword evidence="5" id="KW-0808">Transferase</keyword>
<dbReference type="GO" id="GO:0043069">
    <property type="term" value="P:negative regulation of programmed cell death"/>
    <property type="evidence" value="ECO:0007669"/>
    <property type="project" value="EnsemblMetazoa"/>
</dbReference>
<feature type="region of interest" description="Disordered" evidence="10">
    <location>
        <begin position="1161"/>
        <end position="1195"/>
    </location>
</feature>
<dbReference type="GO" id="GO:0000209">
    <property type="term" value="P:protein polyubiquitination"/>
    <property type="evidence" value="ECO:0007669"/>
    <property type="project" value="TreeGrafter"/>
</dbReference>
<dbReference type="GO" id="GO:0007431">
    <property type="term" value="P:salivary gland development"/>
    <property type="evidence" value="ECO:0007669"/>
    <property type="project" value="EnsemblMetazoa"/>
</dbReference>
<evidence type="ECO:0000256" key="5">
    <source>
        <dbReference type="ARBA" id="ARBA00022679"/>
    </source>
</evidence>
<evidence type="ECO:0000256" key="9">
    <source>
        <dbReference type="PROSITE-ProRule" id="PRU00104"/>
    </source>
</evidence>
<dbReference type="PANTHER" id="PTHR11254">
    <property type="entry name" value="HECT DOMAIN UBIQUITIN-PROTEIN LIGASE"/>
    <property type="match status" value="1"/>
</dbReference>
<dbReference type="Bgee" id="FBgn0188793">
    <property type="expression patterns" value="Expressed in embryo and 3 other cell types or tissues"/>
</dbReference>
<keyword evidence="6 9" id="KW-0833">Ubl conjugation pathway</keyword>
<evidence type="ECO:0000256" key="10">
    <source>
        <dbReference type="SAM" id="MobiDB-lite"/>
    </source>
</evidence>
<feature type="compositionally biased region" description="Low complexity" evidence="10">
    <location>
        <begin position="1006"/>
        <end position="1017"/>
    </location>
</feature>
<dbReference type="InterPro" id="IPR000569">
    <property type="entry name" value="HECT_dom"/>
</dbReference>
<evidence type="ECO:0000256" key="2">
    <source>
        <dbReference type="ARBA" id="ARBA00004123"/>
    </source>
</evidence>
<dbReference type="EMBL" id="CM000366">
    <property type="protein sequence ID" value="EDX18009.1"/>
    <property type="molecule type" value="Genomic_DNA"/>
</dbReference>
<dbReference type="EC" id="2.3.2.26" evidence="4"/>
<dbReference type="Pfam" id="PF06012">
    <property type="entry name" value="DUF908"/>
    <property type="match status" value="1"/>
</dbReference>
<evidence type="ECO:0000256" key="7">
    <source>
        <dbReference type="ARBA" id="ARBA00023242"/>
    </source>
</evidence>
<dbReference type="Pfam" id="PF06025">
    <property type="entry name" value="DUF913"/>
    <property type="match status" value="1"/>
</dbReference>
<comment type="pathway">
    <text evidence="3">Protein modification; protein ubiquitination.</text>
</comment>
<gene>
    <name evidence="12" type="primary">Dsim\GD17230</name>
    <name evidence="12" type="ORF">Dsim_GD17230</name>
</gene>
<feature type="compositionally biased region" description="Polar residues" evidence="10">
    <location>
        <begin position="504"/>
        <end position="513"/>
    </location>
</feature>
<dbReference type="GO" id="GO:0090090">
    <property type="term" value="P:negative regulation of canonical Wnt signaling pathway"/>
    <property type="evidence" value="ECO:0007669"/>
    <property type="project" value="EnsemblMetazoa"/>
</dbReference>
<dbReference type="GO" id="GO:0005634">
    <property type="term" value="C:nucleus"/>
    <property type="evidence" value="ECO:0007669"/>
    <property type="project" value="UniProtKB-SubCell"/>
</dbReference>
<dbReference type="SUPFAM" id="SSF56204">
    <property type="entry name" value="Hect, E3 ligase catalytic domain"/>
    <property type="match status" value="1"/>
</dbReference>
<feature type="compositionally biased region" description="Pro residues" evidence="10">
    <location>
        <begin position="719"/>
        <end position="729"/>
    </location>
</feature>
<comment type="similarity">
    <text evidence="8">Belongs to the UPL family. TOM1/PTR1 subfamily.</text>
</comment>
<dbReference type="InterPro" id="IPR016024">
    <property type="entry name" value="ARM-type_fold"/>
</dbReference>
<accession>B4R5G4</accession>
<feature type="compositionally biased region" description="Acidic residues" evidence="10">
    <location>
        <begin position="989"/>
        <end position="999"/>
    </location>
</feature>
<evidence type="ECO:0000256" key="6">
    <source>
        <dbReference type="ARBA" id="ARBA00022786"/>
    </source>
</evidence>
<dbReference type="GO" id="GO:0050770">
    <property type="term" value="P:regulation of axonogenesis"/>
    <property type="evidence" value="ECO:0007669"/>
    <property type="project" value="EnsemblMetazoa"/>
</dbReference>
<reference evidence="12 13" key="1">
    <citation type="journal article" date="2007" name="Nature">
        <title>Evolution of genes and genomes on the Drosophila phylogeny.</title>
        <authorList>
            <consortium name="Drosophila 12 Genomes Consortium"/>
            <person name="Clark A.G."/>
            <person name="Eisen M.B."/>
            <person name="Smith D.R."/>
            <person name="Bergman C.M."/>
            <person name="Oliver B."/>
            <person name="Markow T.A."/>
            <person name="Kaufman T.C."/>
            <person name="Kellis M."/>
            <person name="Gelbart W."/>
            <person name="Iyer V.N."/>
            <person name="Pollard D.A."/>
            <person name="Sackton T.B."/>
            <person name="Larracuente A.M."/>
            <person name="Singh N.D."/>
            <person name="Abad J.P."/>
            <person name="Abt D.N."/>
            <person name="Adryan B."/>
            <person name="Aguade M."/>
            <person name="Akashi H."/>
            <person name="Anderson W.W."/>
            <person name="Aquadro C.F."/>
            <person name="Ardell D.H."/>
            <person name="Arguello R."/>
            <person name="Artieri C.G."/>
            <person name="Barbash D.A."/>
            <person name="Barker D."/>
            <person name="Barsanti P."/>
            <person name="Batterham P."/>
            <person name="Batzoglou S."/>
            <person name="Begun D."/>
            <person name="Bhutkar A."/>
            <person name="Blanco E."/>
            <person name="Bosak S.A."/>
            <person name="Bradley R.K."/>
            <person name="Brand A.D."/>
            <person name="Brent M.R."/>
            <person name="Brooks A.N."/>
            <person name="Brown R.H."/>
            <person name="Butlin R.K."/>
            <person name="Caggese C."/>
            <person name="Calvi B.R."/>
            <person name="Bernardo de Carvalho A."/>
            <person name="Caspi A."/>
            <person name="Castrezana S."/>
            <person name="Celniker S.E."/>
            <person name="Chang J.L."/>
            <person name="Chapple C."/>
            <person name="Chatterji S."/>
            <person name="Chinwalla A."/>
            <person name="Civetta A."/>
            <person name="Clifton S.W."/>
            <person name="Comeron J.M."/>
            <person name="Costello J.C."/>
            <person name="Coyne J.A."/>
            <person name="Daub J."/>
            <person name="David R.G."/>
            <person name="Delcher A.L."/>
            <person name="Delehaunty K."/>
            <person name="Do C.B."/>
            <person name="Ebling H."/>
            <person name="Edwards K."/>
            <person name="Eickbush T."/>
            <person name="Evans J.D."/>
            <person name="Filipski A."/>
            <person name="Findeiss S."/>
            <person name="Freyhult E."/>
            <person name="Fulton L."/>
            <person name="Fulton R."/>
            <person name="Garcia A.C."/>
            <person name="Gardiner A."/>
            <person name="Garfield D.A."/>
            <person name="Garvin B.E."/>
            <person name="Gibson G."/>
            <person name="Gilbert D."/>
            <person name="Gnerre S."/>
            <person name="Godfrey J."/>
            <person name="Good R."/>
            <person name="Gotea V."/>
            <person name="Gravely B."/>
            <person name="Greenberg A.J."/>
            <person name="Griffiths-Jones S."/>
            <person name="Gross S."/>
            <person name="Guigo R."/>
            <person name="Gustafson E.A."/>
            <person name="Haerty W."/>
            <person name="Hahn M.W."/>
            <person name="Halligan D.L."/>
            <person name="Halpern A.L."/>
            <person name="Halter G.M."/>
            <person name="Han M.V."/>
            <person name="Heger A."/>
            <person name="Hillier L."/>
            <person name="Hinrichs A.S."/>
            <person name="Holmes I."/>
            <person name="Hoskins R.A."/>
            <person name="Hubisz M.J."/>
            <person name="Hultmark D."/>
            <person name="Huntley M.A."/>
            <person name="Jaffe D.B."/>
            <person name="Jagadeeshan S."/>
            <person name="Jeck W.R."/>
            <person name="Johnson J."/>
            <person name="Jones C.D."/>
            <person name="Jordan W.C."/>
            <person name="Karpen G.H."/>
            <person name="Kataoka E."/>
            <person name="Keightley P.D."/>
            <person name="Kheradpour P."/>
            <person name="Kirkness E.F."/>
            <person name="Koerich L.B."/>
            <person name="Kristiansen K."/>
            <person name="Kudrna D."/>
            <person name="Kulathinal R.J."/>
            <person name="Kumar S."/>
            <person name="Kwok R."/>
            <person name="Lander E."/>
            <person name="Langley C.H."/>
            <person name="Lapoint R."/>
            <person name="Lazzaro B.P."/>
            <person name="Lee S.J."/>
            <person name="Levesque L."/>
            <person name="Li R."/>
            <person name="Lin C.F."/>
            <person name="Lin M.F."/>
            <person name="Lindblad-Toh K."/>
            <person name="Llopart A."/>
            <person name="Long M."/>
            <person name="Low L."/>
            <person name="Lozovsky E."/>
            <person name="Lu J."/>
            <person name="Luo M."/>
            <person name="Machado C.A."/>
            <person name="Makalowski W."/>
            <person name="Marzo M."/>
            <person name="Matsuda M."/>
            <person name="Matzkin L."/>
            <person name="McAllister B."/>
            <person name="McBride C.S."/>
            <person name="McKernan B."/>
            <person name="McKernan K."/>
            <person name="Mendez-Lago M."/>
            <person name="Minx P."/>
            <person name="Mollenhauer M.U."/>
            <person name="Montooth K."/>
            <person name="Mount S.M."/>
            <person name="Mu X."/>
            <person name="Myers E."/>
            <person name="Negre B."/>
            <person name="Newfeld S."/>
            <person name="Nielsen R."/>
            <person name="Noor M.A."/>
            <person name="O'Grady P."/>
            <person name="Pachter L."/>
            <person name="Papaceit M."/>
            <person name="Parisi M.J."/>
            <person name="Parisi M."/>
            <person name="Parts L."/>
            <person name="Pedersen J.S."/>
            <person name="Pesole G."/>
            <person name="Phillippy A.M."/>
            <person name="Ponting C.P."/>
            <person name="Pop M."/>
            <person name="Porcelli D."/>
            <person name="Powell J.R."/>
            <person name="Prohaska S."/>
            <person name="Pruitt K."/>
            <person name="Puig M."/>
            <person name="Quesneville H."/>
            <person name="Ram K.R."/>
            <person name="Rand D."/>
            <person name="Rasmussen M.D."/>
            <person name="Reed L.K."/>
            <person name="Reenan R."/>
            <person name="Reily A."/>
            <person name="Remington K.A."/>
            <person name="Rieger T.T."/>
            <person name="Ritchie M.G."/>
            <person name="Robin C."/>
            <person name="Rogers Y.H."/>
            <person name="Rohde C."/>
            <person name="Rozas J."/>
            <person name="Rubenfield M.J."/>
            <person name="Ruiz A."/>
            <person name="Russo S."/>
            <person name="Salzberg S.L."/>
            <person name="Sanchez-Gracia A."/>
            <person name="Saranga D.J."/>
            <person name="Sato H."/>
            <person name="Schaeffer S.W."/>
            <person name="Schatz M.C."/>
            <person name="Schlenke T."/>
            <person name="Schwartz R."/>
            <person name="Segarra C."/>
            <person name="Singh R.S."/>
            <person name="Sirot L."/>
            <person name="Sirota M."/>
            <person name="Sisneros N.B."/>
            <person name="Smith C.D."/>
            <person name="Smith T.F."/>
            <person name="Spieth J."/>
            <person name="Stage D.E."/>
            <person name="Stark A."/>
            <person name="Stephan W."/>
            <person name="Strausberg R.L."/>
            <person name="Strempel S."/>
            <person name="Sturgill D."/>
            <person name="Sutton G."/>
            <person name="Sutton G.G."/>
            <person name="Tao W."/>
            <person name="Teichmann S."/>
            <person name="Tobari Y.N."/>
            <person name="Tomimura Y."/>
            <person name="Tsolas J.M."/>
            <person name="Valente V.L."/>
            <person name="Venter E."/>
            <person name="Venter J.C."/>
            <person name="Vicario S."/>
            <person name="Vieira F.G."/>
            <person name="Vilella A.J."/>
            <person name="Villasante A."/>
            <person name="Walenz B."/>
            <person name="Wang J."/>
            <person name="Wasserman M."/>
            <person name="Watts T."/>
            <person name="Wilson D."/>
            <person name="Wilson R.K."/>
            <person name="Wing R.A."/>
            <person name="Wolfner M.F."/>
            <person name="Wong A."/>
            <person name="Wong G.K."/>
            <person name="Wu C.I."/>
            <person name="Wu G."/>
            <person name="Yamamoto D."/>
            <person name="Yang H.P."/>
            <person name="Yang S.P."/>
            <person name="Yorke J.A."/>
            <person name="Yoshida K."/>
            <person name="Zdobnov E."/>
            <person name="Zhang P."/>
            <person name="Zhang Y."/>
            <person name="Zimin A.V."/>
            <person name="Baldwin J."/>
            <person name="Abdouelleil A."/>
            <person name="Abdulkadir J."/>
            <person name="Abebe A."/>
            <person name="Abera B."/>
            <person name="Abreu J."/>
            <person name="Acer S.C."/>
            <person name="Aftuck L."/>
            <person name="Alexander A."/>
            <person name="An P."/>
            <person name="Anderson E."/>
            <person name="Anderson S."/>
            <person name="Arachi H."/>
            <person name="Azer M."/>
            <person name="Bachantsang P."/>
            <person name="Barry A."/>
            <person name="Bayul T."/>
            <person name="Berlin A."/>
            <person name="Bessette D."/>
            <person name="Bloom T."/>
            <person name="Blye J."/>
            <person name="Boguslavskiy L."/>
            <person name="Bonnet C."/>
            <person name="Boukhgalter B."/>
            <person name="Bourzgui I."/>
            <person name="Brown A."/>
            <person name="Cahill P."/>
            <person name="Channer S."/>
            <person name="Cheshatsang Y."/>
            <person name="Chuda L."/>
            <person name="Citroen M."/>
            <person name="Collymore A."/>
            <person name="Cooke P."/>
            <person name="Costello M."/>
            <person name="D'Aco K."/>
            <person name="Daza R."/>
            <person name="De Haan G."/>
            <person name="DeGray S."/>
            <person name="DeMaso C."/>
            <person name="Dhargay N."/>
            <person name="Dooley K."/>
            <person name="Dooley E."/>
            <person name="Doricent M."/>
            <person name="Dorje P."/>
            <person name="Dorjee K."/>
            <person name="Dupes A."/>
            <person name="Elong R."/>
            <person name="Falk J."/>
            <person name="Farina A."/>
            <person name="Faro S."/>
            <person name="Ferguson D."/>
            <person name="Fisher S."/>
            <person name="Foley C.D."/>
            <person name="Franke A."/>
            <person name="Friedrich D."/>
            <person name="Gadbois L."/>
            <person name="Gearin G."/>
            <person name="Gearin C.R."/>
            <person name="Giannoukos G."/>
            <person name="Goode T."/>
            <person name="Graham J."/>
            <person name="Grandbois E."/>
            <person name="Grewal S."/>
            <person name="Gyaltsen K."/>
            <person name="Hafez N."/>
            <person name="Hagos B."/>
            <person name="Hall J."/>
            <person name="Henson C."/>
            <person name="Hollinger A."/>
            <person name="Honan T."/>
            <person name="Huard M.D."/>
            <person name="Hughes L."/>
            <person name="Hurhula B."/>
            <person name="Husby M.E."/>
            <person name="Kamat A."/>
            <person name="Kanga B."/>
            <person name="Kashin S."/>
            <person name="Khazanovich D."/>
            <person name="Kisner P."/>
            <person name="Lance K."/>
            <person name="Lara M."/>
            <person name="Lee W."/>
            <person name="Lennon N."/>
            <person name="Letendre F."/>
            <person name="LeVine R."/>
            <person name="Lipovsky A."/>
            <person name="Liu X."/>
            <person name="Liu J."/>
            <person name="Liu S."/>
            <person name="Lokyitsang T."/>
            <person name="Lokyitsang Y."/>
            <person name="Lubonja R."/>
            <person name="Lui A."/>
            <person name="MacDonald P."/>
            <person name="Magnisalis V."/>
            <person name="Maru K."/>
            <person name="Matthews C."/>
            <person name="McCusker W."/>
            <person name="McDonough S."/>
            <person name="Mehta T."/>
            <person name="Meldrim J."/>
            <person name="Meneus L."/>
            <person name="Mihai O."/>
            <person name="Mihalev A."/>
            <person name="Mihova T."/>
            <person name="Mittelman R."/>
            <person name="Mlenga V."/>
            <person name="Montmayeur A."/>
            <person name="Mulrain L."/>
            <person name="Navidi A."/>
            <person name="Naylor J."/>
            <person name="Negash T."/>
            <person name="Nguyen T."/>
            <person name="Nguyen N."/>
            <person name="Nicol R."/>
            <person name="Norbu C."/>
            <person name="Norbu N."/>
            <person name="Novod N."/>
            <person name="O'Neill B."/>
            <person name="Osman S."/>
            <person name="Markiewicz E."/>
            <person name="Oyono O.L."/>
            <person name="Patti C."/>
            <person name="Phunkhang P."/>
            <person name="Pierre F."/>
            <person name="Priest M."/>
            <person name="Raghuraman S."/>
            <person name="Rege F."/>
            <person name="Reyes R."/>
            <person name="Rise C."/>
            <person name="Rogov P."/>
            <person name="Ross K."/>
            <person name="Ryan E."/>
            <person name="Settipalli S."/>
            <person name="Shea T."/>
            <person name="Sherpa N."/>
            <person name="Shi L."/>
            <person name="Shih D."/>
            <person name="Sparrow T."/>
            <person name="Spaulding J."/>
            <person name="Stalker J."/>
            <person name="Stange-Thomann N."/>
            <person name="Stavropoulos S."/>
            <person name="Stone C."/>
            <person name="Strader C."/>
            <person name="Tesfaye S."/>
            <person name="Thomson T."/>
            <person name="Thoulutsang Y."/>
            <person name="Thoulutsang D."/>
            <person name="Topham K."/>
            <person name="Topping I."/>
            <person name="Tsamla T."/>
            <person name="Vassiliev H."/>
            <person name="Vo A."/>
            <person name="Wangchuk T."/>
            <person name="Wangdi T."/>
            <person name="Weiand M."/>
            <person name="Wilkinson J."/>
            <person name="Wilson A."/>
            <person name="Yadav S."/>
            <person name="Young G."/>
            <person name="Yu Q."/>
            <person name="Zembek L."/>
            <person name="Zhong D."/>
            <person name="Zimmer A."/>
            <person name="Zwirko Z."/>
            <person name="Jaffe D.B."/>
            <person name="Alvarez P."/>
            <person name="Brockman W."/>
            <person name="Butler J."/>
            <person name="Chin C."/>
            <person name="Gnerre S."/>
            <person name="Grabherr M."/>
            <person name="Kleber M."/>
            <person name="Mauceli E."/>
            <person name="MacCallum I."/>
        </authorList>
    </citation>
    <scope>NUCLEOTIDE SEQUENCE [LARGE SCALE GENOMIC DNA]</scope>
    <source>
        <strain evidence="13">white501</strain>
    </source>
</reference>
<evidence type="ECO:0000256" key="1">
    <source>
        <dbReference type="ARBA" id="ARBA00000885"/>
    </source>
</evidence>
<name>B4R5G4_DROSI</name>
<keyword evidence="13" id="KW-1185">Reference proteome</keyword>
<dbReference type="HOGENOM" id="CLU_243382_0_0_1"/>
<dbReference type="PhylomeDB" id="B4R5G4"/>
<organism evidence="12 13">
    <name type="scientific">Drosophila simulans</name>
    <name type="common">Fruit fly</name>
    <dbReference type="NCBI Taxonomy" id="7240"/>
    <lineage>
        <taxon>Eukaryota</taxon>
        <taxon>Metazoa</taxon>
        <taxon>Ecdysozoa</taxon>
        <taxon>Arthropoda</taxon>
        <taxon>Hexapoda</taxon>
        <taxon>Insecta</taxon>
        <taxon>Pterygota</taxon>
        <taxon>Neoptera</taxon>
        <taxon>Endopterygota</taxon>
        <taxon>Diptera</taxon>
        <taxon>Brachycera</taxon>
        <taxon>Muscomorpha</taxon>
        <taxon>Ephydroidea</taxon>
        <taxon>Drosophilidae</taxon>
        <taxon>Drosophila</taxon>
        <taxon>Sophophora</taxon>
    </lineage>
</organism>
<evidence type="ECO:0000313" key="13">
    <source>
        <dbReference type="Proteomes" id="UP000000304"/>
    </source>
</evidence>
<dbReference type="GO" id="GO:0006511">
    <property type="term" value="P:ubiquitin-dependent protein catabolic process"/>
    <property type="evidence" value="ECO:0007669"/>
    <property type="project" value="TreeGrafter"/>
</dbReference>
<dbReference type="InterPro" id="IPR010309">
    <property type="entry name" value="E3_Ub_ligase_DUF908"/>
</dbReference>
<evidence type="ECO:0000313" key="12">
    <source>
        <dbReference type="EMBL" id="EDX18009.1"/>
    </source>
</evidence>
<dbReference type="Pfam" id="PF00632">
    <property type="entry name" value="HECT"/>
    <property type="match status" value="1"/>
</dbReference>
<dbReference type="GO" id="GO:0010804">
    <property type="term" value="P:negative regulation of tumor necrosis factor-mediated signaling pathway"/>
    <property type="evidence" value="ECO:0007669"/>
    <property type="project" value="EnsemblMetazoa"/>
</dbReference>
<feature type="region of interest" description="Disordered" evidence="10">
    <location>
        <begin position="495"/>
        <end position="523"/>
    </location>
</feature>
<feature type="compositionally biased region" description="Low complexity" evidence="10">
    <location>
        <begin position="1177"/>
        <end position="1194"/>
    </location>
</feature>
<dbReference type="InterPro" id="IPR035983">
    <property type="entry name" value="Hect_E3_ubiquitin_ligase"/>
</dbReference>
<comment type="subcellular location">
    <subcellularLocation>
        <location evidence="2">Nucleus</location>
    </subcellularLocation>
</comment>
<dbReference type="InterPro" id="IPR010314">
    <property type="entry name" value="E3_Ub_ligase_DUF913"/>
</dbReference>
<dbReference type="CDD" id="cd00078">
    <property type="entry name" value="HECTc"/>
    <property type="match status" value="1"/>
</dbReference>
<dbReference type="GO" id="GO:0061630">
    <property type="term" value="F:ubiquitin protein ligase activity"/>
    <property type="evidence" value="ECO:0007669"/>
    <property type="project" value="UniProtKB-EC"/>
</dbReference>
<dbReference type="OrthoDB" id="8068875at2759"/>
<proteinExistence type="inferred from homology"/>
<feature type="region of interest" description="Disordered" evidence="10">
    <location>
        <begin position="712"/>
        <end position="738"/>
    </location>
</feature>
<dbReference type="GO" id="GO:0005737">
    <property type="term" value="C:cytoplasm"/>
    <property type="evidence" value="ECO:0007669"/>
    <property type="project" value="TreeGrafter"/>
</dbReference>
<dbReference type="PANTHER" id="PTHR11254:SF67">
    <property type="entry name" value="E3 UBIQUITIN-PROTEIN LIGASE HUWE1"/>
    <property type="match status" value="1"/>
</dbReference>
<dbReference type="FunFam" id="3.30.2160.10:FF:000007">
    <property type="entry name" value="E3 ubiquitin-protein ligase HUWE1 isoform X2"/>
    <property type="match status" value="1"/>
</dbReference>
<dbReference type="Gene3D" id="3.90.1750.10">
    <property type="entry name" value="Hect, E3 ligase catalytic domains"/>
    <property type="match status" value="1"/>
</dbReference>
<evidence type="ECO:0000256" key="8">
    <source>
        <dbReference type="ARBA" id="ARBA00034494"/>
    </source>
</evidence>
<dbReference type="FunFam" id="3.90.1750.10:FF:000003">
    <property type="entry name" value="E3 ubiquitin-protein ligase UPL1"/>
    <property type="match status" value="1"/>
</dbReference>
<dbReference type="Proteomes" id="UP000000304">
    <property type="component" value="Chromosome X"/>
</dbReference>
<dbReference type="InterPro" id="IPR050409">
    <property type="entry name" value="E3_ubiq-protein_ligase"/>
</dbReference>
<feature type="active site" description="Glycyl thioester intermediate" evidence="9">
    <location>
        <position position="1592"/>
    </location>
</feature>
<dbReference type="Gene3D" id="3.30.2160.10">
    <property type="entry name" value="Hect, E3 ligase catalytic domain"/>
    <property type="match status" value="1"/>
</dbReference>
<sequence length="1625" mass="179711">MKVDTVKLKKGSSELTAECRELIDELTKRRTRAELLEFLDTVHVWIYGKCELYHWIEILDRFDKILEEASRHVNGNEFVLQCDTNFQETDVTLLLHVLNFTTLLIEHSFSRHLYNSIEHLTVLLSSQNMDIVLAVLNLLYMFSKRSNFIPRLPFEKKELLIVKLFNIAERWGDPNYGLSLKDCCIGEPKLEFLYQLCIDYVDEHGHAAQLEIPDMMDLCHTASAPEVIKTIAGQISKPSEAIKMRIAHRVRLISGFNNYKLRLQFVQARLQAVSILIYSNALQDNTDKVLYAGFGEELCELIDKEDVHLVEIRAAVLRTLTSMLHFDRNPNVPSRAGSRLMKIVHYTGAERQGGTLPLLVRDCIDNLTTHGLTERYPLILATSLFSLLYHLASYEMGGTALVKSGMMQSLLCVISWPGVDLEHITFVTRAVRVIDLITNIDIARFHQNNGLNVFIDRLEKEIKSCCKALADIGITLKESTLRDDHKLDTSLDHVDEDVEDGSGENASVASGNASPRRDNSSDGVTSNIVYRAYHEHMGGAGSGAGLLDIGGARGSSSGGLSGTSGMGAGSINRDGGAARPPAIMYPTNSYYARPLAERKAELSSQLPSSLAPKKPSCVTQRAALLKSMLNFLKKSIQDHAHFSNMRNIMETSLTQSLRHIIANAEYYGPSLFLLATDVVTVYKRTATELPKEEELLPLSDQMPPLVPISQVARAAAAAAPPPPPPPPQQQPAENTQPTATATEIGDGLAANIEEQAAPASGNPASGDSNAGAKRTQMPTLSVALPVAPSKPRRKIYSKNFSQLQLVIEVLTHQCGTTEGLDNVAKLIVNLTQCSQASTAIFIQYLTAAILGLAEEVRQAIQMLLNEIRMYNIHQGVASTTSQAASTSGAAVATPSYVPTVSGASLLPNLAVHEGIMQDRFTAEHVIISAPKNAKPTCELQLPSMKKLMSNSSAQPYFLRTLKIFMQVRDMYEAQNGVSTGGGIAGGAGDNDDDIIDIEGDGGASGGSSSDMAPGSASTISPPPPMETNQTAQDGDDDEEEEDEARSFPGVGVASASKSTKPTLSQILCLDVLWNTLSECLVALEESKDEFAVLVLQPTVEAFFLIHASHRGASKKPGRSFMPGTVSFGLRAAAGGGIGGLGAAASSAQAYSPLMDDVSSANTTSSASFDDEPRMQDASTNTPLANASTSTALSAHEAQLRQDRQKFLQFAEKHRTVLNQILRQSPTHLSDGPFAVLVDHTRILDFDVKRKYFQTELERLDEGIRREEHTVSVRRVTVFEDSFRVLYRLGPEEWKNRFYIVFEDEEGQDAGGLLREWYVIISREIFNPMYALFCVSPGDRVTYMINPSSHANPNHLSYFKFVGRVIAKAVHDNKLLECYFTRSFYKHILGKQVKHTDMESQDYEFYKGLDYLMKNDISTLGYELTFSTEVQEFGVTQIRDLKPNGRDTAVTEENKFEYVQLVCQLKMSGSIRQQLDAFLEGFYDIIPKHLISIFNEQELELLISGLPDIDIEDLKANTEYHKYTSKSAQIQWFWRALRSFDQADRAKFLQFVTGTSKVPLQGFGSLEGMNGIQKFQIHRDDRSTDRLPCAHTCFNQLDLPMYKSYDKLRSCLLKAIHECSEGFGFA</sequence>
<evidence type="ECO:0000256" key="4">
    <source>
        <dbReference type="ARBA" id="ARBA00012485"/>
    </source>
</evidence>
<feature type="compositionally biased region" description="Acidic residues" evidence="10">
    <location>
        <begin position="1033"/>
        <end position="1043"/>
    </location>
</feature>
<feature type="region of interest" description="Disordered" evidence="10">
    <location>
        <begin position="982"/>
        <end position="1056"/>
    </location>
</feature>
<dbReference type="SMART" id="SM00119">
    <property type="entry name" value="HECTc"/>
    <property type="match status" value="1"/>
</dbReference>
<dbReference type="Gene3D" id="3.30.2410.10">
    <property type="entry name" value="Hect, E3 ligase catalytic domain"/>
    <property type="match status" value="1"/>
</dbReference>
<dbReference type="PROSITE" id="PS50237">
    <property type="entry name" value="HECT"/>
    <property type="match status" value="1"/>
</dbReference>
<dbReference type="STRING" id="7240.B4R5G4"/>
<comment type="catalytic activity">
    <reaction evidence="1">
        <text>S-ubiquitinyl-[E2 ubiquitin-conjugating enzyme]-L-cysteine + [acceptor protein]-L-lysine = [E2 ubiquitin-conjugating enzyme]-L-cysteine + N(6)-ubiquitinyl-[acceptor protein]-L-lysine.</text>
        <dbReference type="EC" id="2.3.2.26"/>
    </reaction>
</comment>
<dbReference type="GO" id="GO:0046329">
    <property type="term" value="P:negative regulation of JNK cascade"/>
    <property type="evidence" value="ECO:0007669"/>
    <property type="project" value="EnsemblMetazoa"/>
</dbReference>
<feature type="domain" description="HECT" evidence="11">
    <location>
        <begin position="1289"/>
        <end position="1625"/>
    </location>
</feature>
<evidence type="ECO:0000259" key="11">
    <source>
        <dbReference type="PROSITE" id="PS50237"/>
    </source>
</evidence>
<feature type="region of interest" description="Disordered" evidence="10">
    <location>
        <begin position="757"/>
        <end position="784"/>
    </location>
</feature>
<protein>
    <recommendedName>
        <fullName evidence="4">HECT-type E3 ubiquitin transferase</fullName>
        <ecNumber evidence="4">2.3.2.26</ecNumber>
    </recommendedName>
</protein>